<dbReference type="RefSeq" id="WP_131899571.1">
    <property type="nucleotide sequence ID" value="NZ_SMKU01000216.1"/>
</dbReference>
<dbReference type="EMBL" id="SMKU01000216">
    <property type="protein sequence ID" value="TDD76161.1"/>
    <property type="molecule type" value="Genomic_DNA"/>
</dbReference>
<accession>A0A4R5AT29</accession>
<dbReference type="OrthoDB" id="3472223at2"/>
<gene>
    <name evidence="1" type="ORF">E1298_31070</name>
</gene>
<dbReference type="Proteomes" id="UP000294513">
    <property type="component" value="Unassembled WGS sequence"/>
</dbReference>
<comment type="caution">
    <text evidence="1">The sequence shown here is derived from an EMBL/GenBank/DDBJ whole genome shotgun (WGS) entry which is preliminary data.</text>
</comment>
<evidence type="ECO:0000313" key="2">
    <source>
        <dbReference type="Proteomes" id="UP000294513"/>
    </source>
</evidence>
<reference evidence="1 2" key="1">
    <citation type="submission" date="2019-03" db="EMBL/GenBank/DDBJ databases">
        <title>Draft genome sequences of novel Actinobacteria.</title>
        <authorList>
            <person name="Sahin N."/>
            <person name="Ay H."/>
            <person name="Saygin H."/>
        </authorList>
    </citation>
    <scope>NUCLEOTIDE SEQUENCE [LARGE SCALE GENOMIC DNA]</scope>
    <source>
        <strain evidence="1 2">H3C3</strain>
    </source>
</reference>
<name>A0A4R5AT29_9ACTN</name>
<organism evidence="1 2">
    <name type="scientific">Actinomadura rubrisoli</name>
    <dbReference type="NCBI Taxonomy" id="2530368"/>
    <lineage>
        <taxon>Bacteria</taxon>
        <taxon>Bacillati</taxon>
        <taxon>Actinomycetota</taxon>
        <taxon>Actinomycetes</taxon>
        <taxon>Streptosporangiales</taxon>
        <taxon>Thermomonosporaceae</taxon>
        <taxon>Actinomadura</taxon>
    </lineage>
</organism>
<keyword evidence="2" id="KW-1185">Reference proteome</keyword>
<proteinExistence type="predicted"/>
<protein>
    <submittedName>
        <fullName evidence="1">Uncharacterized protein</fullName>
    </submittedName>
</protein>
<evidence type="ECO:0000313" key="1">
    <source>
        <dbReference type="EMBL" id="TDD76161.1"/>
    </source>
</evidence>
<sequence length="171" mass="17911">MRAASRARLFLAGLIARHSTAWRGVLRPGAAAGEGAGVPGRRAALPVTASDHLDALARALTAAGWSVSPRYDERPALLRVVAPEVPCFGESVWVKPGVGGVPWFISSTGDPLAPCHDLPRAVTEIGARLAPLAIAAAARRPAGAEQGALSRCLVSSIWTFIRNEVRNSHVN</sequence>
<dbReference type="AlphaFoldDB" id="A0A4R5AT29"/>